<evidence type="ECO:0000313" key="1">
    <source>
        <dbReference type="EMBL" id="MBX56989.1"/>
    </source>
</evidence>
<protein>
    <submittedName>
        <fullName evidence="1">Uncharacterized protein</fullName>
    </submittedName>
</protein>
<organism evidence="1">
    <name type="scientific">Rhizophora mucronata</name>
    <name type="common">Asiatic mangrove</name>
    <dbReference type="NCBI Taxonomy" id="61149"/>
    <lineage>
        <taxon>Eukaryota</taxon>
        <taxon>Viridiplantae</taxon>
        <taxon>Streptophyta</taxon>
        <taxon>Embryophyta</taxon>
        <taxon>Tracheophyta</taxon>
        <taxon>Spermatophyta</taxon>
        <taxon>Magnoliopsida</taxon>
        <taxon>eudicotyledons</taxon>
        <taxon>Gunneridae</taxon>
        <taxon>Pentapetalae</taxon>
        <taxon>rosids</taxon>
        <taxon>fabids</taxon>
        <taxon>Malpighiales</taxon>
        <taxon>Rhizophoraceae</taxon>
        <taxon>Rhizophora</taxon>
    </lineage>
</organism>
<sequence>MATLLLKQIWELFVLLLLFL</sequence>
<name>A0A2P2PQV2_RHIMU</name>
<reference evidence="1" key="1">
    <citation type="submission" date="2018-02" db="EMBL/GenBank/DDBJ databases">
        <title>Rhizophora mucronata_Transcriptome.</title>
        <authorList>
            <person name="Meera S.P."/>
            <person name="Sreeshan A."/>
            <person name="Augustine A."/>
        </authorList>
    </citation>
    <scope>NUCLEOTIDE SEQUENCE</scope>
    <source>
        <tissue evidence="1">Leaf</tissue>
    </source>
</reference>
<dbReference type="AlphaFoldDB" id="A0A2P2PQV2"/>
<dbReference type="EMBL" id="GGEC01076505">
    <property type="protein sequence ID" value="MBX56989.1"/>
    <property type="molecule type" value="Transcribed_RNA"/>
</dbReference>
<accession>A0A2P2PQV2</accession>
<proteinExistence type="predicted"/>